<dbReference type="InParanoid" id="A0A482WWK1"/>
<protein>
    <recommendedName>
        <fullName evidence="2">Caprin-1 dimerization domain-containing protein</fullName>
    </recommendedName>
</protein>
<dbReference type="GO" id="GO:0003723">
    <property type="term" value="F:RNA binding"/>
    <property type="evidence" value="ECO:0007669"/>
    <property type="project" value="TreeGrafter"/>
</dbReference>
<dbReference type="Proteomes" id="UP000291343">
    <property type="component" value="Unassembled WGS sequence"/>
</dbReference>
<dbReference type="InterPro" id="IPR041637">
    <property type="entry name" value="Caprin-1_dimer"/>
</dbReference>
<name>A0A482WWK1_LAOST</name>
<evidence type="ECO:0000313" key="4">
    <source>
        <dbReference type="Proteomes" id="UP000291343"/>
    </source>
</evidence>
<organism evidence="3 4">
    <name type="scientific">Laodelphax striatellus</name>
    <name type="common">Small brown planthopper</name>
    <name type="synonym">Delphax striatella</name>
    <dbReference type="NCBI Taxonomy" id="195883"/>
    <lineage>
        <taxon>Eukaryota</taxon>
        <taxon>Metazoa</taxon>
        <taxon>Ecdysozoa</taxon>
        <taxon>Arthropoda</taxon>
        <taxon>Hexapoda</taxon>
        <taxon>Insecta</taxon>
        <taxon>Pterygota</taxon>
        <taxon>Neoptera</taxon>
        <taxon>Paraneoptera</taxon>
        <taxon>Hemiptera</taxon>
        <taxon>Auchenorrhyncha</taxon>
        <taxon>Fulgoroidea</taxon>
        <taxon>Delphacidae</taxon>
        <taxon>Criomorphinae</taxon>
        <taxon>Laodelphax</taxon>
    </lineage>
</organism>
<feature type="domain" description="Caprin-1 dimerization" evidence="2">
    <location>
        <begin position="98"/>
        <end position="185"/>
    </location>
</feature>
<comment type="caution">
    <text evidence="3">The sequence shown here is derived from an EMBL/GenBank/DDBJ whole genome shotgun (WGS) entry which is preliminary data.</text>
</comment>
<dbReference type="STRING" id="195883.A0A482WWK1"/>
<sequence length="201" mass="22886">MPSAAKIEKPISTEGSLEPLKQGITIIEHKIRNLEKRKLRLEKYQEVQASGKELNSDQLQAVSKYDEVLQTLEFARDLSKQFHGIVAENAKQQKKQARKEALERTQQDVARVKEILIIQDVLANMGQDNIRDDFLAGNNKACKLSEEVLQQLDDLYTEVSPKREIEVVKPPFVQQLNKAANTSSVSPRAKTKRWLARVVQI</sequence>
<dbReference type="AlphaFoldDB" id="A0A482WWK1"/>
<dbReference type="InterPro" id="IPR028816">
    <property type="entry name" value="Caprin"/>
</dbReference>
<proteinExistence type="inferred from homology"/>
<gene>
    <name evidence="3" type="ORF">LSTR_LSTR007726</name>
</gene>
<dbReference type="SMR" id="A0A482WWK1"/>
<accession>A0A482WWK1</accession>
<evidence type="ECO:0000256" key="1">
    <source>
        <dbReference type="ARBA" id="ARBA00007950"/>
    </source>
</evidence>
<evidence type="ECO:0000259" key="2">
    <source>
        <dbReference type="Pfam" id="PF18293"/>
    </source>
</evidence>
<dbReference type="PANTHER" id="PTHR22922">
    <property type="entry name" value="GPI-ANCHORED PROTEIN P137"/>
    <property type="match status" value="1"/>
</dbReference>
<dbReference type="GO" id="GO:0005737">
    <property type="term" value="C:cytoplasm"/>
    <property type="evidence" value="ECO:0007669"/>
    <property type="project" value="TreeGrafter"/>
</dbReference>
<reference evidence="3 4" key="1">
    <citation type="journal article" date="2017" name="Gigascience">
        <title>Genome sequence of the small brown planthopper, Laodelphax striatellus.</title>
        <authorList>
            <person name="Zhu J."/>
            <person name="Jiang F."/>
            <person name="Wang X."/>
            <person name="Yang P."/>
            <person name="Bao Y."/>
            <person name="Zhao W."/>
            <person name="Wang W."/>
            <person name="Lu H."/>
            <person name="Wang Q."/>
            <person name="Cui N."/>
            <person name="Li J."/>
            <person name="Chen X."/>
            <person name="Luo L."/>
            <person name="Yu J."/>
            <person name="Kang L."/>
            <person name="Cui F."/>
        </authorList>
    </citation>
    <scope>NUCLEOTIDE SEQUENCE [LARGE SCALE GENOMIC DNA]</scope>
    <source>
        <strain evidence="3">Lst14</strain>
    </source>
</reference>
<dbReference type="EMBL" id="QKKF02022937">
    <property type="protein sequence ID" value="RZF37873.1"/>
    <property type="molecule type" value="Genomic_DNA"/>
</dbReference>
<comment type="similarity">
    <text evidence="1">Belongs to the caprin family.</text>
</comment>
<dbReference type="Pfam" id="PF18293">
    <property type="entry name" value="Caprin-1_dimer"/>
    <property type="match status" value="1"/>
</dbReference>
<dbReference type="OrthoDB" id="10062814at2759"/>
<dbReference type="PANTHER" id="PTHR22922:SF19">
    <property type="entry name" value="CAPRIN HOMOLOG"/>
    <property type="match status" value="1"/>
</dbReference>
<keyword evidence="4" id="KW-1185">Reference proteome</keyword>
<evidence type="ECO:0000313" key="3">
    <source>
        <dbReference type="EMBL" id="RZF37873.1"/>
    </source>
</evidence>